<reference evidence="1" key="1">
    <citation type="journal article" date="2020" name="MBio">
        <title>'Candidatus Ethanoperedens,' a Thermophilic Genus of Archaea Mediating the Anaerobic Oxidation of Ethane.</title>
        <authorList>
            <person name="Hahn C.J."/>
            <person name="Laso-Perez R."/>
            <person name="Vulcano F."/>
            <person name="Vaziourakis K.M."/>
            <person name="Stokke R."/>
            <person name="Steen I.H."/>
            <person name="Teske A."/>
            <person name="Boetius A."/>
            <person name="Liebeke M."/>
            <person name="Amann R."/>
            <person name="Knittel K."/>
            <person name="Wegener G."/>
        </authorList>
    </citation>
    <scope>NUCLEOTIDE SEQUENCE</scope>
    <source>
        <strain evidence="1">GoM-Arc1-LC-WB58</strain>
    </source>
</reference>
<organism evidence="1 2">
    <name type="scientific">Candidatus Ethanoperedens thermophilum</name>
    <dbReference type="NCBI Taxonomy" id="2766897"/>
    <lineage>
        <taxon>Archaea</taxon>
        <taxon>Methanobacteriati</taxon>
        <taxon>Methanobacteriota</taxon>
        <taxon>Stenosarchaea group</taxon>
        <taxon>Methanomicrobia</taxon>
        <taxon>Methanosarcinales</taxon>
        <taxon>Methanosarcinales incertae sedis</taxon>
        <taxon>GOM Arc I cluster</taxon>
        <taxon>Candidatus Ethanoperedens</taxon>
    </lineage>
</organism>
<accession>A0A848DCB9</accession>
<evidence type="ECO:0000313" key="1">
    <source>
        <dbReference type="EMBL" id="NMG83805.1"/>
    </source>
</evidence>
<dbReference type="EMBL" id="WNEG01000109">
    <property type="protein sequence ID" value="NMG83805.1"/>
    <property type="molecule type" value="Genomic_DNA"/>
</dbReference>
<dbReference type="AlphaFoldDB" id="A0A848DCB9"/>
<comment type="caution">
    <text evidence="1">The sequence shown here is derived from an EMBL/GenBank/DDBJ whole genome shotgun (WGS) entry which is preliminary data.</text>
</comment>
<gene>
    <name evidence="1" type="ORF">GIS02_06345</name>
</gene>
<name>A0A848DCB9_9EURY</name>
<evidence type="ECO:0000313" key="2">
    <source>
        <dbReference type="Proteomes" id="UP000606580"/>
    </source>
</evidence>
<dbReference type="Proteomes" id="UP000606580">
    <property type="component" value="Unassembled WGS sequence"/>
</dbReference>
<protein>
    <submittedName>
        <fullName evidence="1">Uncharacterized protein</fullName>
    </submittedName>
</protein>
<proteinExistence type="predicted"/>
<sequence>MAKKIISLSLDEEAYKKYKEICDRNGWILSKQIENFMIKETKRNGVKKW</sequence>